<organism evidence="5">
    <name type="scientific">freshwater metagenome</name>
    <dbReference type="NCBI Taxonomy" id="449393"/>
    <lineage>
        <taxon>unclassified sequences</taxon>
        <taxon>metagenomes</taxon>
        <taxon>ecological metagenomes</taxon>
    </lineage>
</organism>
<dbReference type="InterPro" id="IPR034593">
    <property type="entry name" value="DgoD-like"/>
</dbReference>
<comment type="pathway">
    <text evidence="2">Carbohydrate acid metabolism; D-glucarate degradation; 2,5-dioxopentanoate from D-glucarate: step 1/2.</text>
</comment>
<dbReference type="InterPro" id="IPR036849">
    <property type="entry name" value="Enolase-like_C_sf"/>
</dbReference>
<evidence type="ECO:0000256" key="2">
    <source>
        <dbReference type="ARBA" id="ARBA00005183"/>
    </source>
</evidence>
<dbReference type="SUPFAM" id="SSF54826">
    <property type="entry name" value="Enolase N-terminal domain-like"/>
    <property type="match status" value="1"/>
</dbReference>
<dbReference type="GO" id="GO:0008872">
    <property type="term" value="F:glucarate dehydratase activity"/>
    <property type="evidence" value="ECO:0007669"/>
    <property type="project" value="UniProtKB-EC"/>
</dbReference>
<evidence type="ECO:0000256" key="3">
    <source>
        <dbReference type="ARBA" id="ARBA00011973"/>
    </source>
</evidence>
<dbReference type="Pfam" id="PF13378">
    <property type="entry name" value="MR_MLE_C"/>
    <property type="match status" value="1"/>
</dbReference>
<dbReference type="EMBL" id="CAEZXP010000006">
    <property type="protein sequence ID" value="CAB4705841.1"/>
    <property type="molecule type" value="Genomic_DNA"/>
</dbReference>
<dbReference type="AlphaFoldDB" id="A0A6J6Q266"/>
<dbReference type="Gene3D" id="3.20.20.120">
    <property type="entry name" value="Enolase-like C-terminal domain"/>
    <property type="match status" value="1"/>
</dbReference>
<dbReference type="InterPro" id="IPR013341">
    <property type="entry name" value="Mandelate_racemase_N_dom"/>
</dbReference>
<dbReference type="InterPro" id="IPR029017">
    <property type="entry name" value="Enolase-like_N"/>
</dbReference>
<dbReference type="PANTHER" id="PTHR48080">
    <property type="entry name" value="D-GALACTONATE DEHYDRATASE-RELATED"/>
    <property type="match status" value="1"/>
</dbReference>
<protein>
    <recommendedName>
        <fullName evidence="3">glucarate dehydratase</fullName>
        <ecNumber evidence="3">4.2.1.40</ecNumber>
    </recommendedName>
</protein>
<feature type="domain" description="Mandelate racemase/muconate lactonizing enzyme C-terminal" evidence="4">
    <location>
        <begin position="141"/>
        <end position="237"/>
    </location>
</feature>
<reference evidence="5" key="1">
    <citation type="submission" date="2020-05" db="EMBL/GenBank/DDBJ databases">
        <authorList>
            <person name="Chiriac C."/>
            <person name="Salcher M."/>
            <person name="Ghai R."/>
            <person name="Kavagutti S V."/>
        </authorList>
    </citation>
    <scope>NUCLEOTIDE SEQUENCE</scope>
</reference>
<gene>
    <name evidence="5" type="ORF">UFOPK2399_01656</name>
</gene>
<dbReference type="SUPFAM" id="SSF51604">
    <property type="entry name" value="Enolase C-terminal domain-like"/>
    <property type="match status" value="1"/>
</dbReference>
<comment type="catalytic activity">
    <reaction evidence="1">
        <text>D-glucarate = 5-dehydro-4-deoxy-D-glucarate + H2O</text>
        <dbReference type="Rhea" id="RHEA:14573"/>
        <dbReference type="ChEBI" id="CHEBI:15377"/>
        <dbReference type="ChEBI" id="CHEBI:30612"/>
        <dbReference type="ChEBI" id="CHEBI:42819"/>
        <dbReference type="EC" id="4.2.1.40"/>
    </reaction>
</comment>
<evidence type="ECO:0000259" key="4">
    <source>
        <dbReference type="SMART" id="SM00922"/>
    </source>
</evidence>
<dbReference type="EC" id="4.2.1.40" evidence="3"/>
<dbReference type="SMART" id="SM00922">
    <property type="entry name" value="MR_MLE"/>
    <property type="match status" value="1"/>
</dbReference>
<dbReference type="Gene3D" id="3.30.390.10">
    <property type="entry name" value="Enolase-like, N-terminal domain"/>
    <property type="match status" value="1"/>
</dbReference>
<dbReference type="SFLD" id="SFLDS00001">
    <property type="entry name" value="Enolase"/>
    <property type="match status" value="1"/>
</dbReference>
<accession>A0A6J6Q266</accession>
<evidence type="ECO:0000256" key="1">
    <source>
        <dbReference type="ARBA" id="ARBA00001426"/>
    </source>
</evidence>
<evidence type="ECO:0000313" key="5">
    <source>
        <dbReference type="EMBL" id="CAB4705841.1"/>
    </source>
</evidence>
<name>A0A6J6Q266_9ZZZZ</name>
<dbReference type="SFLD" id="SFLDG00180">
    <property type="entry name" value="muconate_cycloisomerase"/>
    <property type="match status" value="1"/>
</dbReference>
<dbReference type="CDD" id="cd03316">
    <property type="entry name" value="MR_like"/>
    <property type="match status" value="1"/>
</dbReference>
<dbReference type="Pfam" id="PF02746">
    <property type="entry name" value="MR_MLE_N"/>
    <property type="match status" value="1"/>
</dbReference>
<sequence>MRITRIDATPLAIPLKEEFHWAGGTQVGANLVLFTVHTDEGIIGYGDAVCEDPRAIAVTGEQMARQLVGKRVGDVEAILKSIWTEGRWKMFPQFAGFAIAGIEVACWDALGRGLGVPSRAFFGGQVQQELDYFGFLQGDEPTKLAADARTFVDEGYRVIYLKVGRGARDDDACVAAVREAIGPDPLLRIDPNEAWDLATAVDRIRRLEQYDLDWVEQPTPSGDVDGLAHVRRSVNVKIAADQSVFTTAQLRHVLQKEAADVIVQGPHDAGGLLRFRQQAFMTGAHGLNINLHAFMQSEIAFYAHAQVASTIPNLTLGNQVMHQLLGERLTRGAAPDITGGRYRLNDQPGHGFDIDEAAVAKAHERWQTQGHYQTVESVNKKGHA</sequence>
<dbReference type="InterPro" id="IPR013342">
    <property type="entry name" value="Mandelate_racemase_C"/>
</dbReference>
<dbReference type="InterPro" id="IPR018110">
    <property type="entry name" value="Mandel_Rmase/mucon_lact_enz_CS"/>
</dbReference>
<dbReference type="PROSITE" id="PS00909">
    <property type="entry name" value="MR_MLE_2"/>
    <property type="match status" value="1"/>
</dbReference>
<dbReference type="PANTHER" id="PTHR48080:SF4">
    <property type="entry name" value="GLUCARATE DEHYDRATASE"/>
    <property type="match status" value="1"/>
</dbReference>
<dbReference type="GO" id="GO:0009063">
    <property type="term" value="P:amino acid catabolic process"/>
    <property type="evidence" value="ECO:0007669"/>
    <property type="project" value="InterPro"/>
</dbReference>
<proteinExistence type="predicted"/>
<dbReference type="InterPro" id="IPR029065">
    <property type="entry name" value="Enolase_C-like"/>
</dbReference>